<feature type="short sequence motif" description="'HIGH' region" evidence="8">
    <location>
        <begin position="8"/>
        <end position="18"/>
    </location>
</feature>
<dbReference type="NCBIfam" id="TIGR00464">
    <property type="entry name" value="gltX_bact"/>
    <property type="match status" value="1"/>
</dbReference>
<evidence type="ECO:0000256" key="8">
    <source>
        <dbReference type="HAMAP-Rule" id="MF_00022"/>
    </source>
</evidence>
<name>A0A0X3TKG5_9RHOB</name>
<dbReference type="InterPro" id="IPR020751">
    <property type="entry name" value="aa-tRNA-synth_I_codon-bd_sub2"/>
</dbReference>
<dbReference type="CDD" id="cd00808">
    <property type="entry name" value="GluRS_core"/>
    <property type="match status" value="1"/>
</dbReference>
<dbReference type="InterPro" id="IPR014729">
    <property type="entry name" value="Rossmann-like_a/b/a_fold"/>
</dbReference>
<dbReference type="InterPro" id="IPR020058">
    <property type="entry name" value="Glu/Gln-tRNA-synth_Ib_cat-dom"/>
</dbReference>
<keyword evidence="11" id="KW-1185">Reference proteome</keyword>
<dbReference type="InterPro" id="IPR033910">
    <property type="entry name" value="GluRS_core"/>
</dbReference>
<evidence type="ECO:0000256" key="2">
    <source>
        <dbReference type="ARBA" id="ARBA00022490"/>
    </source>
</evidence>
<dbReference type="EMBL" id="LQBQ01000037">
    <property type="protein sequence ID" value="KUJ73700.1"/>
    <property type="molecule type" value="Genomic_DNA"/>
</dbReference>
<dbReference type="SUPFAM" id="SSF48163">
    <property type="entry name" value="An anticodon-binding domain of class I aminoacyl-tRNA synthetases"/>
    <property type="match status" value="1"/>
</dbReference>
<dbReference type="SUPFAM" id="SSF52374">
    <property type="entry name" value="Nucleotidylyl transferase"/>
    <property type="match status" value="1"/>
</dbReference>
<dbReference type="PANTHER" id="PTHR43311">
    <property type="entry name" value="GLUTAMATE--TRNA LIGASE"/>
    <property type="match status" value="1"/>
</dbReference>
<dbReference type="AlphaFoldDB" id="A0A0X3TKG5"/>
<sequence>MTTTRFAPSPTGYIHVGNLRTALMNYLIARKAGGTFILRIDDTDPERSKEEYVDAIKQDLEWLGLHWDRIERQSERLDRYAAAADKLREIGRFYEAFETPTELDLKRKKQLNMGKPPVYDRAALNLSDAEKEALRAERGNGVWRFKLDHERIEWKDGILGDVSIDAASVSDPVLIRGDGQVLYTLASVVDDTEMGVTDVVRGADHVTNTATQIQIIKALGGNVPNFAHHSLLTGPQGEALSKRLGTLSLRDLREQGVQPMALLSLMARLGSSDPVELRTDMAELIEGFDVTRFGAAPTKFDVQDLFPLTARYLQTLPLEEVADAVAEAGVPAELAEPFWNMARENITTLNDLKGWWELCRDGAEPLIDDEDREFVAQAMELLPDGPFDGETWGKWTAAVKEATGRKGKGLFMPLRKALTGMERGPEMAALLPLLQVIRARK</sequence>
<evidence type="ECO:0000256" key="3">
    <source>
        <dbReference type="ARBA" id="ARBA00022598"/>
    </source>
</evidence>
<dbReference type="Gene3D" id="3.40.50.620">
    <property type="entry name" value="HUPs"/>
    <property type="match status" value="1"/>
</dbReference>
<reference evidence="10 11" key="1">
    <citation type="submission" date="2015-12" db="EMBL/GenBank/DDBJ databases">
        <authorList>
            <person name="Shamseldin A."/>
            <person name="Moawad H."/>
            <person name="Abd El-Rahim W.M."/>
            <person name="Sadowsky M.J."/>
        </authorList>
    </citation>
    <scope>NUCLEOTIDE SEQUENCE [LARGE SCALE GENOMIC DNA]</scope>
    <source>
        <strain evidence="10 11">ZGT118</strain>
    </source>
</reference>
<evidence type="ECO:0000256" key="6">
    <source>
        <dbReference type="ARBA" id="ARBA00022917"/>
    </source>
</evidence>
<organism evidence="10 11">
    <name type="scientific">Ruegeria marisrubri</name>
    <dbReference type="NCBI Taxonomy" id="1685379"/>
    <lineage>
        <taxon>Bacteria</taxon>
        <taxon>Pseudomonadati</taxon>
        <taxon>Pseudomonadota</taxon>
        <taxon>Alphaproteobacteria</taxon>
        <taxon>Rhodobacterales</taxon>
        <taxon>Roseobacteraceae</taxon>
        <taxon>Ruegeria</taxon>
    </lineage>
</organism>
<dbReference type="InterPro" id="IPR004527">
    <property type="entry name" value="Glu-tRNA-ligase_bac/mito"/>
</dbReference>
<comment type="similarity">
    <text evidence="1 8">Belongs to the class-I aminoacyl-tRNA synthetase family. Glutamate--tRNA ligase type 1 subfamily.</text>
</comment>
<dbReference type="PANTHER" id="PTHR43311:SF2">
    <property type="entry name" value="GLUTAMATE--TRNA LIGASE, MITOCHONDRIAL-RELATED"/>
    <property type="match status" value="1"/>
</dbReference>
<dbReference type="GO" id="GO:0005524">
    <property type="term" value="F:ATP binding"/>
    <property type="evidence" value="ECO:0007669"/>
    <property type="project" value="UniProtKB-UniRule"/>
</dbReference>
<dbReference type="Pfam" id="PF00749">
    <property type="entry name" value="tRNA-synt_1c"/>
    <property type="match status" value="1"/>
</dbReference>
<comment type="function">
    <text evidence="8">Catalyzes the attachment of glutamate to tRNA(Glu) in a two-step reaction: glutamate is first activated by ATP to form Glu-AMP and then transferred to the acceptor end of tRNA(Glu).</text>
</comment>
<evidence type="ECO:0000313" key="11">
    <source>
        <dbReference type="Proteomes" id="UP000053791"/>
    </source>
</evidence>
<comment type="caution">
    <text evidence="10">The sequence shown here is derived from an EMBL/GenBank/DDBJ whole genome shotgun (WGS) entry which is preliminary data.</text>
</comment>
<evidence type="ECO:0000313" key="10">
    <source>
        <dbReference type="EMBL" id="KUJ73700.1"/>
    </source>
</evidence>
<keyword evidence="2 8" id="KW-0963">Cytoplasm</keyword>
<dbReference type="HAMAP" id="MF_00022">
    <property type="entry name" value="Glu_tRNA_synth_type1"/>
    <property type="match status" value="1"/>
</dbReference>
<dbReference type="InterPro" id="IPR001412">
    <property type="entry name" value="aa-tRNA-synth_I_CS"/>
</dbReference>
<evidence type="ECO:0000256" key="7">
    <source>
        <dbReference type="ARBA" id="ARBA00023146"/>
    </source>
</evidence>
<dbReference type="Proteomes" id="UP000053791">
    <property type="component" value="Unassembled WGS sequence"/>
</dbReference>
<dbReference type="EC" id="6.1.1.17" evidence="8"/>
<dbReference type="GO" id="GO:0004818">
    <property type="term" value="F:glutamate-tRNA ligase activity"/>
    <property type="evidence" value="ECO:0007669"/>
    <property type="project" value="UniProtKB-UniRule"/>
</dbReference>
<proteinExistence type="inferred from homology"/>
<keyword evidence="7 8" id="KW-0030">Aminoacyl-tRNA synthetase</keyword>
<keyword evidence="3 8" id="KW-0436">Ligase</keyword>
<comment type="catalytic activity">
    <reaction evidence="8">
        <text>tRNA(Glu) + L-glutamate + ATP = L-glutamyl-tRNA(Glu) + AMP + diphosphate</text>
        <dbReference type="Rhea" id="RHEA:23540"/>
        <dbReference type="Rhea" id="RHEA-COMP:9663"/>
        <dbReference type="Rhea" id="RHEA-COMP:9680"/>
        <dbReference type="ChEBI" id="CHEBI:29985"/>
        <dbReference type="ChEBI" id="CHEBI:30616"/>
        <dbReference type="ChEBI" id="CHEBI:33019"/>
        <dbReference type="ChEBI" id="CHEBI:78442"/>
        <dbReference type="ChEBI" id="CHEBI:78520"/>
        <dbReference type="ChEBI" id="CHEBI:456215"/>
        <dbReference type="EC" id="6.1.1.17"/>
    </reaction>
</comment>
<evidence type="ECO:0000256" key="4">
    <source>
        <dbReference type="ARBA" id="ARBA00022741"/>
    </source>
</evidence>
<dbReference type="RefSeq" id="WP_068349449.1">
    <property type="nucleotide sequence ID" value="NZ_LQBQ01000037.1"/>
</dbReference>
<accession>A0A0X3TKG5</accession>
<dbReference type="PROSITE" id="PS00178">
    <property type="entry name" value="AA_TRNA_LIGASE_I"/>
    <property type="match status" value="1"/>
</dbReference>
<comment type="caution">
    <text evidence="8">Lacks conserved residue(s) required for the propagation of feature annotation.</text>
</comment>
<feature type="short sequence motif" description="'KMSKS' region" evidence="8">
    <location>
        <begin position="239"/>
        <end position="243"/>
    </location>
</feature>
<dbReference type="GO" id="GO:0006424">
    <property type="term" value="P:glutamyl-tRNA aminoacylation"/>
    <property type="evidence" value="ECO:0007669"/>
    <property type="project" value="UniProtKB-UniRule"/>
</dbReference>
<dbReference type="Gene3D" id="1.10.10.350">
    <property type="match status" value="1"/>
</dbReference>
<evidence type="ECO:0000259" key="9">
    <source>
        <dbReference type="Pfam" id="PF00749"/>
    </source>
</evidence>
<dbReference type="InterPro" id="IPR049940">
    <property type="entry name" value="GluQ/Sye"/>
</dbReference>
<evidence type="ECO:0000256" key="1">
    <source>
        <dbReference type="ARBA" id="ARBA00007894"/>
    </source>
</evidence>
<dbReference type="GO" id="GO:0000049">
    <property type="term" value="F:tRNA binding"/>
    <property type="evidence" value="ECO:0007669"/>
    <property type="project" value="InterPro"/>
</dbReference>
<evidence type="ECO:0000256" key="5">
    <source>
        <dbReference type="ARBA" id="ARBA00022840"/>
    </source>
</evidence>
<dbReference type="GO" id="GO:0008270">
    <property type="term" value="F:zinc ion binding"/>
    <property type="evidence" value="ECO:0007669"/>
    <property type="project" value="InterPro"/>
</dbReference>
<dbReference type="PRINTS" id="PR00987">
    <property type="entry name" value="TRNASYNTHGLU"/>
</dbReference>
<comment type="subcellular location">
    <subcellularLocation>
        <location evidence="8">Cytoplasm</location>
    </subcellularLocation>
</comment>
<dbReference type="GO" id="GO:0005829">
    <property type="term" value="C:cytosol"/>
    <property type="evidence" value="ECO:0007669"/>
    <property type="project" value="TreeGrafter"/>
</dbReference>
<keyword evidence="4 8" id="KW-0547">Nucleotide-binding</keyword>
<protein>
    <recommendedName>
        <fullName evidence="8">Glutamate--tRNA ligase</fullName>
        <ecNumber evidence="8">6.1.1.17</ecNumber>
    </recommendedName>
    <alternativeName>
        <fullName evidence="8">Glutamyl-tRNA synthetase</fullName>
        <shortName evidence="8">GluRS</shortName>
    </alternativeName>
</protein>
<keyword evidence="6 8" id="KW-0648">Protein biosynthesis</keyword>
<feature type="domain" description="Glutamyl/glutaminyl-tRNA synthetase class Ib catalytic" evidence="9">
    <location>
        <begin position="3"/>
        <end position="305"/>
    </location>
</feature>
<dbReference type="OrthoDB" id="9807503at2"/>
<dbReference type="InterPro" id="IPR008925">
    <property type="entry name" value="aa_tRNA-synth_I_cd-bd_sf"/>
</dbReference>
<comment type="subunit">
    <text evidence="8">Monomer.</text>
</comment>
<gene>
    <name evidence="8" type="primary">gltX</name>
    <name evidence="10" type="ORF">AVO45_14005</name>
</gene>
<dbReference type="STRING" id="1685379.AVO45_14005"/>
<feature type="binding site" evidence="8">
    <location>
        <position position="242"/>
    </location>
    <ligand>
        <name>ATP</name>
        <dbReference type="ChEBI" id="CHEBI:30616"/>
    </ligand>
</feature>
<keyword evidence="5 8" id="KW-0067">ATP-binding</keyword>
<dbReference type="InterPro" id="IPR000924">
    <property type="entry name" value="Glu/Gln-tRNA-synth"/>
</dbReference>